<dbReference type="Gene3D" id="3.40.50.720">
    <property type="entry name" value="NAD(P)-binding Rossmann-like Domain"/>
    <property type="match status" value="2"/>
</dbReference>
<feature type="domain" description="UDP-glucose/GDP-mannose dehydrogenase C-terminal" evidence="4">
    <location>
        <begin position="317"/>
        <end position="412"/>
    </location>
</feature>
<dbReference type="Pfam" id="PF03721">
    <property type="entry name" value="UDPG_MGDP_dh_N"/>
    <property type="match status" value="1"/>
</dbReference>
<dbReference type="Proteomes" id="UP000253741">
    <property type="component" value="Unassembled WGS sequence"/>
</dbReference>
<reference evidence="5 6" key="1">
    <citation type="submission" date="2018-07" db="EMBL/GenBank/DDBJ databases">
        <title>Streptomyces species from bats.</title>
        <authorList>
            <person name="Dunlap C."/>
        </authorList>
    </citation>
    <scope>NUCLEOTIDE SEQUENCE [LARGE SCALE GENOMIC DNA]</scope>
    <source>
        <strain evidence="5 6">AC230</strain>
    </source>
</reference>
<comment type="similarity">
    <text evidence="3">Belongs to the UDP-glucose/GDP-mannose dehydrogenase family.</text>
</comment>
<dbReference type="InterPro" id="IPR036220">
    <property type="entry name" value="UDP-Glc/GDP-Man_DH_C_sf"/>
</dbReference>
<dbReference type="InterPro" id="IPR036291">
    <property type="entry name" value="NAD(P)-bd_dom_sf"/>
</dbReference>
<dbReference type="GO" id="GO:0016628">
    <property type="term" value="F:oxidoreductase activity, acting on the CH-CH group of donors, NAD or NADP as acceptor"/>
    <property type="evidence" value="ECO:0007669"/>
    <property type="project" value="InterPro"/>
</dbReference>
<dbReference type="PANTHER" id="PTHR43491">
    <property type="entry name" value="UDP-N-ACETYL-D-MANNOSAMINE DEHYDROGENASE"/>
    <property type="match status" value="1"/>
</dbReference>
<dbReference type="SUPFAM" id="SSF51735">
    <property type="entry name" value="NAD(P)-binding Rossmann-fold domains"/>
    <property type="match status" value="1"/>
</dbReference>
<sequence>MDVVVAGQGYVGLPLAVRAAEVGHRVVGYDVDPHRIRRLTTGNSYVEDVASSRLRAVLDTGAYFATADAAALEGFDIAVITVPTPLRDGVPDLTCVESCARTLGERLRPGATVVLESTTYPGTTEELLLPILEQASGLKSGADFLAGFSPERIAPGNKRWSFDGTPKLVSGIDATSLDVIKKFYDGIFLTTVPVSETRVAELAKLIENIFRFVNISLVNEMATLAAPLGVNIWEAIDAAATKPFGFTRFTPGPGVGGHCLPVDPLFLSWKVQQEIGAPFRFVELADDVNRHMPDYVVRRLAESLEKRHMTIKGSRILLLGLTYKYNATDLRNSPSARVAELLVNLGAEVLGAEPNIPAGDDTKLDIPRVDASAEEITAADAVVLLMDHTQFDLPMIEKHAVYVLDCRNRLSGPNIETL</sequence>
<dbReference type="SUPFAM" id="SSF52413">
    <property type="entry name" value="UDP-glucose/GDP-mannose dehydrogenase C-terminal domain"/>
    <property type="match status" value="1"/>
</dbReference>
<dbReference type="OrthoDB" id="5193947at2"/>
<dbReference type="SUPFAM" id="SSF48179">
    <property type="entry name" value="6-phosphogluconate dehydrogenase C-terminal domain-like"/>
    <property type="match status" value="1"/>
</dbReference>
<dbReference type="PIRSF" id="PIRSF000124">
    <property type="entry name" value="UDPglc_GDPman_dh"/>
    <property type="match status" value="1"/>
</dbReference>
<evidence type="ECO:0000313" key="5">
    <source>
        <dbReference type="EMBL" id="RDG38141.1"/>
    </source>
</evidence>
<protein>
    <submittedName>
        <fullName evidence="5">Nucleotide sugar dehydrogenase</fullName>
    </submittedName>
</protein>
<dbReference type="SMART" id="SM00984">
    <property type="entry name" value="UDPG_MGDP_dh_C"/>
    <property type="match status" value="1"/>
</dbReference>
<keyword evidence="6" id="KW-1185">Reference proteome</keyword>
<name>A0A370B936_9ACTN</name>
<keyword evidence="2" id="KW-0520">NAD</keyword>
<dbReference type="PANTHER" id="PTHR43491:SF1">
    <property type="entry name" value="UDP-N-ACETYL-D-MANNOSAMINE DEHYDROGENASE"/>
    <property type="match status" value="1"/>
</dbReference>
<dbReference type="Pfam" id="PF00984">
    <property type="entry name" value="UDPG_MGDP_dh"/>
    <property type="match status" value="1"/>
</dbReference>
<dbReference type="InterPro" id="IPR001732">
    <property type="entry name" value="UDP-Glc/GDP-Man_DH_N"/>
</dbReference>
<comment type="caution">
    <text evidence="5">The sequence shown here is derived from an EMBL/GenBank/DDBJ whole genome shotgun (WGS) entry which is preliminary data.</text>
</comment>
<dbReference type="InterPro" id="IPR028359">
    <property type="entry name" value="UDP_ManNAc/GlcNAc_DH"/>
</dbReference>
<dbReference type="EMBL" id="QQNA01000070">
    <property type="protein sequence ID" value="RDG38141.1"/>
    <property type="molecule type" value="Genomic_DNA"/>
</dbReference>
<dbReference type="NCBIfam" id="TIGR03026">
    <property type="entry name" value="NDP-sugDHase"/>
    <property type="match status" value="1"/>
</dbReference>
<gene>
    <name evidence="5" type="ORF">DVH02_10640</name>
</gene>
<organism evidence="5 6">
    <name type="scientific">Streptomyces corynorhini</name>
    <dbReference type="NCBI Taxonomy" id="2282652"/>
    <lineage>
        <taxon>Bacteria</taxon>
        <taxon>Bacillati</taxon>
        <taxon>Actinomycetota</taxon>
        <taxon>Actinomycetes</taxon>
        <taxon>Kitasatosporales</taxon>
        <taxon>Streptomycetaceae</taxon>
        <taxon>Streptomyces</taxon>
    </lineage>
</organism>
<dbReference type="GO" id="GO:0051287">
    <property type="term" value="F:NAD binding"/>
    <property type="evidence" value="ECO:0007669"/>
    <property type="project" value="InterPro"/>
</dbReference>
<dbReference type="Pfam" id="PF03720">
    <property type="entry name" value="UDPG_MGDP_dh_C"/>
    <property type="match status" value="1"/>
</dbReference>
<dbReference type="GO" id="GO:0016616">
    <property type="term" value="F:oxidoreductase activity, acting on the CH-OH group of donors, NAD or NADP as acceptor"/>
    <property type="evidence" value="ECO:0007669"/>
    <property type="project" value="InterPro"/>
</dbReference>
<evidence type="ECO:0000259" key="4">
    <source>
        <dbReference type="SMART" id="SM00984"/>
    </source>
</evidence>
<evidence type="ECO:0000256" key="1">
    <source>
        <dbReference type="ARBA" id="ARBA00023002"/>
    </source>
</evidence>
<dbReference type="AlphaFoldDB" id="A0A370B936"/>
<evidence type="ECO:0000256" key="2">
    <source>
        <dbReference type="ARBA" id="ARBA00023027"/>
    </source>
</evidence>
<evidence type="ECO:0000313" key="6">
    <source>
        <dbReference type="Proteomes" id="UP000253741"/>
    </source>
</evidence>
<dbReference type="InterPro" id="IPR014027">
    <property type="entry name" value="UDP-Glc/GDP-Man_DH_C"/>
</dbReference>
<accession>A0A370B936</accession>
<dbReference type="PIRSF" id="PIRSF500136">
    <property type="entry name" value="UDP_ManNAc_DH"/>
    <property type="match status" value="1"/>
</dbReference>
<dbReference type="RefSeq" id="WP_114623530.1">
    <property type="nucleotide sequence ID" value="NZ_QQNA01000070.1"/>
</dbReference>
<dbReference type="InterPro" id="IPR014026">
    <property type="entry name" value="UDP-Glc/GDP-Man_DH_dimer"/>
</dbReference>
<dbReference type="GO" id="GO:0000271">
    <property type="term" value="P:polysaccharide biosynthetic process"/>
    <property type="evidence" value="ECO:0007669"/>
    <property type="project" value="InterPro"/>
</dbReference>
<evidence type="ECO:0000256" key="3">
    <source>
        <dbReference type="PIRNR" id="PIRNR000124"/>
    </source>
</evidence>
<dbReference type="InterPro" id="IPR008927">
    <property type="entry name" value="6-PGluconate_DH-like_C_sf"/>
</dbReference>
<proteinExistence type="inferred from homology"/>
<dbReference type="InterPro" id="IPR017476">
    <property type="entry name" value="UDP-Glc/GDP-Man"/>
</dbReference>
<keyword evidence="1" id="KW-0560">Oxidoreductase</keyword>